<keyword evidence="2" id="KW-1185">Reference proteome</keyword>
<dbReference type="AlphaFoldDB" id="A0A7W3JD44"/>
<accession>A0A7W3JD44</accession>
<dbReference type="RefSeq" id="WP_182619721.1">
    <property type="nucleotide sequence ID" value="NZ_BAAATF010000014.1"/>
</dbReference>
<gene>
    <name evidence="1" type="ORF">FHX71_004624</name>
</gene>
<protein>
    <submittedName>
        <fullName evidence="1">Uncharacterized protein</fullName>
    </submittedName>
</protein>
<evidence type="ECO:0000313" key="1">
    <source>
        <dbReference type="EMBL" id="MBA8810648.1"/>
    </source>
</evidence>
<name>A0A7W3JD44_9MICO</name>
<evidence type="ECO:0000313" key="2">
    <source>
        <dbReference type="Proteomes" id="UP000540568"/>
    </source>
</evidence>
<sequence>MSQHRISGLDVARRYLFEAQDGLNKAARVLTQHGTTADGLKEDGRTAASLARKVEAMKDRVRKVHEAALAAERGNGGNGRRGWGW</sequence>
<dbReference type="EMBL" id="JACGWV010000002">
    <property type="protein sequence ID" value="MBA8810648.1"/>
    <property type="molecule type" value="Genomic_DNA"/>
</dbReference>
<proteinExistence type="predicted"/>
<reference evidence="1 2" key="1">
    <citation type="submission" date="2020-07" db="EMBL/GenBank/DDBJ databases">
        <title>Sequencing the genomes of 1000 actinobacteria strains.</title>
        <authorList>
            <person name="Klenk H.-P."/>
        </authorList>
    </citation>
    <scope>NUCLEOTIDE SEQUENCE [LARGE SCALE GENOMIC DNA]</scope>
    <source>
        <strain evidence="1 2">DSM 44121</strain>
    </source>
</reference>
<dbReference type="Proteomes" id="UP000540568">
    <property type="component" value="Unassembled WGS sequence"/>
</dbReference>
<organism evidence="1 2">
    <name type="scientific">Promicromonospora sukumoe</name>
    <dbReference type="NCBI Taxonomy" id="88382"/>
    <lineage>
        <taxon>Bacteria</taxon>
        <taxon>Bacillati</taxon>
        <taxon>Actinomycetota</taxon>
        <taxon>Actinomycetes</taxon>
        <taxon>Micrococcales</taxon>
        <taxon>Promicromonosporaceae</taxon>
        <taxon>Promicromonospora</taxon>
    </lineage>
</organism>
<comment type="caution">
    <text evidence="1">The sequence shown here is derived from an EMBL/GenBank/DDBJ whole genome shotgun (WGS) entry which is preliminary data.</text>
</comment>